<sequence length="438" mass="51874">MNLRKDFPSVTKYMGSKTDVLDLIEKGINYFEGEHSWICDLFAGSATLSGALRNKANIISNDIQQYSAVFASTYLSNYNWDEYADISVITEKATERVNLFMQRYSEYAEKFKYDREFSLLEFNEMESSERELIKERSFSSFDNYYLFTQNYSGTYWSFEQCVWIDSYRKVIDEYRQNEPFYNLLLTCLIYAMAYNSQSTGHYAQYRIPETDSSKEDILIYRRKNITDFFIRKYAEFKDFLLNENQYTFRTSAETDIECLKGLPQGSLVYADPPYCFVHYSRFYHILETLVRYDYPKIKYKGRYRDDRYQSEYCIKTQVSDAFEQMFSGIRNCQSDMILSYTNSETNTIDFSELLKICCETFNPGLISSEIHNLSLERSNEFFQDKSAEMVKVLVSEDVRKKLEYEIAMIKKPYNHSRMGRTKTKTIPVTEVVIIAKHL</sequence>
<dbReference type="Proteomes" id="UP000007093">
    <property type="component" value="Chromosome"/>
</dbReference>
<dbReference type="InterPro" id="IPR029063">
    <property type="entry name" value="SAM-dependent_MTases_sf"/>
</dbReference>
<dbReference type="eggNOG" id="COG3392">
    <property type="taxonomic scope" value="Bacteria"/>
</dbReference>
<dbReference type="HOGENOM" id="CLU_034356_2_0_9"/>
<keyword evidence="3" id="KW-0949">S-adenosyl-L-methionine</keyword>
<dbReference type="AlphaFoldDB" id="G4Q428"/>
<evidence type="ECO:0000256" key="1">
    <source>
        <dbReference type="ARBA" id="ARBA00022603"/>
    </source>
</evidence>
<evidence type="ECO:0000313" key="5">
    <source>
        <dbReference type="Proteomes" id="UP000007093"/>
    </source>
</evidence>
<keyword evidence="2 4" id="KW-0808">Transferase</keyword>
<gene>
    <name evidence="4" type="ordered locus">Acin_1885</name>
</gene>
<dbReference type="KEGG" id="ain:Acin_1885"/>
<dbReference type="RefSeq" id="WP_014128890.1">
    <property type="nucleotide sequence ID" value="NC_016077.1"/>
</dbReference>
<dbReference type="PATRIC" id="fig|568816.4.peg.1828"/>
<dbReference type="EMBL" id="CP003058">
    <property type="protein sequence ID" value="AEQ23094.1"/>
    <property type="molecule type" value="Genomic_DNA"/>
</dbReference>
<keyword evidence="5" id="KW-1185">Reference proteome</keyword>
<dbReference type="SUPFAM" id="SSF53335">
    <property type="entry name" value="S-adenosyl-L-methionine-dependent methyltransferases"/>
    <property type="match status" value="1"/>
</dbReference>
<dbReference type="Pfam" id="PF02086">
    <property type="entry name" value="MethyltransfD12"/>
    <property type="match status" value="1"/>
</dbReference>
<evidence type="ECO:0000256" key="2">
    <source>
        <dbReference type="ARBA" id="ARBA00022679"/>
    </source>
</evidence>
<dbReference type="GO" id="GO:0032259">
    <property type="term" value="P:methylation"/>
    <property type="evidence" value="ECO:0007669"/>
    <property type="project" value="UniProtKB-KW"/>
</dbReference>
<dbReference type="InParanoid" id="G4Q428"/>
<name>G4Q428_ACIIR</name>
<dbReference type="GO" id="GO:0009307">
    <property type="term" value="P:DNA restriction-modification system"/>
    <property type="evidence" value="ECO:0007669"/>
    <property type="project" value="InterPro"/>
</dbReference>
<protein>
    <submittedName>
        <fullName evidence="4">Site-specific DNA-methyltransferase</fullName>
    </submittedName>
</protein>
<proteinExistence type="predicted"/>
<dbReference type="GO" id="GO:0009007">
    <property type="term" value="F:site-specific DNA-methyltransferase (adenine-specific) activity"/>
    <property type="evidence" value="ECO:0007669"/>
    <property type="project" value="UniProtKB-EC"/>
</dbReference>
<keyword evidence="1 4" id="KW-0489">Methyltransferase</keyword>
<evidence type="ECO:0000256" key="3">
    <source>
        <dbReference type="ARBA" id="ARBA00022691"/>
    </source>
</evidence>
<dbReference type="REBASE" id="40979">
    <property type="entry name" value="M.AinMR95ORF1885P"/>
</dbReference>
<evidence type="ECO:0000313" key="4">
    <source>
        <dbReference type="EMBL" id="AEQ23094.1"/>
    </source>
</evidence>
<dbReference type="InterPro" id="IPR012327">
    <property type="entry name" value="MeTrfase_D12"/>
</dbReference>
<organism evidence="4 5">
    <name type="scientific">Acidaminococcus intestini (strain RyC-MR95)</name>
    <dbReference type="NCBI Taxonomy" id="568816"/>
    <lineage>
        <taxon>Bacteria</taxon>
        <taxon>Bacillati</taxon>
        <taxon>Bacillota</taxon>
        <taxon>Negativicutes</taxon>
        <taxon>Acidaminococcales</taxon>
        <taxon>Acidaminococcaceae</taxon>
        <taxon>Acidaminococcus</taxon>
    </lineage>
</organism>
<accession>G4Q428</accession>
<reference evidence="4 5" key="1">
    <citation type="journal article" date="2011" name="J. Bacteriol.">
        <title>Complete genome sequence of Acidaminococcus intestini RYC-MR95, a Gram-negative bacterium from the phylum Firmicutes.</title>
        <authorList>
            <person name="D'Auria G."/>
            <person name="Galan J.C."/>
            <person name="Rodriguez-Alcayna M."/>
            <person name="Moya A."/>
            <person name="Baquero F."/>
            <person name="Latorre A."/>
        </authorList>
    </citation>
    <scope>NUCLEOTIDE SEQUENCE [LARGE SCALE GENOMIC DNA]</scope>
    <source>
        <strain evidence="4 5">RyC-MR95</strain>
    </source>
</reference>